<gene>
    <name evidence="3" type="ORF">EMAR1385_LOCUS222</name>
</gene>
<feature type="compositionally biased region" description="Low complexity" evidence="1">
    <location>
        <begin position="291"/>
        <end position="339"/>
    </location>
</feature>
<name>A0A7S0TDM1_9EUKA</name>
<dbReference type="Gene3D" id="3.40.50.1010">
    <property type="entry name" value="5'-nuclease"/>
    <property type="match status" value="1"/>
</dbReference>
<feature type="region of interest" description="Disordered" evidence="1">
    <location>
        <begin position="273"/>
        <end position="345"/>
    </location>
</feature>
<dbReference type="Pfam" id="PF01936">
    <property type="entry name" value="NYN"/>
    <property type="match status" value="1"/>
</dbReference>
<evidence type="ECO:0000313" key="3">
    <source>
        <dbReference type="EMBL" id="CAD8731343.1"/>
    </source>
</evidence>
<dbReference type="InterPro" id="IPR021139">
    <property type="entry name" value="NYN"/>
</dbReference>
<dbReference type="GO" id="GO:0004540">
    <property type="term" value="F:RNA nuclease activity"/>
    <property type="evidence" value="ECO:0007669"/>
    <property type="project" value="InterPro"/>
</dbReference>
<organism evidence="3">
    <name type="scientific">Elphidium margaritaceum</name>
    <dbReference type="NCBI Taxonomy" id="933848"/>
    <lineage>
        <taxon>Eukaryota</taxon>
        <taxon>Sar</taxon>
        <taxon>Rhizaria</taxon>
        <taxon>Retaria</taxon>
        <taxon>Foraminifera</taxon>
        <taxon>Rotaliida</taxon>
        <taxon>Elphidiidae</taxon>
        <taxon>Elphidium</taxon>
    </lineage>
</organism>
<reference evidence="3" key="1">
    <citation type="submission" date="2021-01" db="EMBL/GenBank/DDBJ databases">
        <authorList>
            <person name="Corre E."/>
            <person name="Pelletier E."/>
            <person name="Niang G."/>
            <person name="Scheremetjew M."/>
            <person name="Finn R."/>
            <person name="Kale V."/>
            <person name="Holt S."/>
            <person name="Cochrane G."/>
            <person name="Meng A."/>
            <person name="Brown T."/>
            <person name="Cohen L."/>
        </authorList>
    </citation>
    <scope>NUCLEOTIDE SEQUENCE</scope>
</reference>
<evidence type="ECO:0000259" key="2">
    <source>
        <dbReference type="Pfam" id="PF01936"/>
    </source>
</evidence>
<evidence type="ECO:0000256" key="1">
    <source>
        <dbReference type="SAM" id="MobiDB-lite"/>
    </source>
</evidence>
<dbReference type="PANTHER" id="PTHR14379:SF3">
    <property type="entry name" value="MEIOSIS REGULATOR AND MRNA STABILITY FACTOR 1"/>
    <property type="match status" value="1"/>
</dbReference>
<sequence>MSSHNNNVNLTPQMAAIPNPPQREVVTVFWDYENCPCPMSAKLSNLCYDIKQRIDKFIGKKLNKRIQLYCPMERLQPRTRENATDLGVLCMDVATKRKQESVDKRIIADIGLFAAELAENSGNDIGHIVLVSGDSDFGYILARLRDKSYIGKIVMFVNDFAKDTLTQHADHSCCLFQSNLTRKDNPFSDYNQRKLPNGGGGNNNNNNKSYSMSPSSYTPHSASYHNLPYMSAYHMGHVDDGSGAVGGGGGNNAQWSSYHNYPYGGGYGAAAAEAHAQHYHHQQQHHHHDTTTPQQQQQQQYNNNPDYGQQPPQQYNNNYGGQPQQQQYGNNYGGQPNNNMTYSYN</sequence>
<proteinExistence type="predicted"/>
<dbReference type="GO" id="GO:0005777">
    <property type="term" value="C:peroxisome"/>
    <property type="evidence" value="ECO:0007669"/>
    <property type="project" value="InterPro"/>
</dbReference>
<protein>
    <recommendedName>
        <fullName evidence="2">NYN domain-containing protein</fullName>
    </recommendedName>
</protein>
<dbReference type="PANTHER" id="PTHR14379">
    <property type="entry name" value="LIMKAIN B LKAP"/>
    <property type="match status" value="1"/>
</dbReference>
<dbReference type="AlphaFoldDB" id="A0A7S0TDM1"/>
<dbReference type="GO" id="GO:0010468">
    <property type="term" value="P:regulation of gene expression"/>
    <property type="evidence" value="ECO:0007669"/>
    <property type="project" value="InterPro"/>
</dbReference>
<dbReference type="EMBL" id="HBFI01000312">
    <property type="protein sequence ID" value="CAD8731343.1"/>
    <property type="molecule type" value="Transcribed_RNA"/>
</dbReference>
<feature type="compositionally biased region" description="Basic residues" evidence="1">
    <location>
        <begin position="277"/>
        <end position="288"/>
    </location>
</feature>
<feature type="compositionally biased region" description="Polar residues" evidence="1">
    <location>
        <begin position="208"/>
        <end position="218"/>
    </location>
</feature>
<feature type="domain" description="NYN" evidence="2">
    <location>
        <begin position="26"/>
        <end position="171"/>
    </location>
</feature>
<accession>A0A7S0TDM1</accession>
<dbReference type="InterPro" id="IPR024768">
    <property type="entry name" value="Marf1"/>
</dbReference>
<feature type="region of interest" description="Disordered" evidence="1">
    <location>
        <begin position="186"/>
        <end position="218"/>
    </location>
</feature>